<proteinExistence type="predicted"/>
<dbReference type="AlphaFoldDB" id="A0A5C4U4X2"/>
<evidence type="ECO:0008006" key="3">
    <source>
        <dbReference type="Google" id="ProtNLM"/>
    </source>
</evidence>
<evidence type="ECO:0000313" key="2">
    <source>
        <dbReference type="Proteomes" id="UP000312032"/>
    </source>
</evidence>
<comment type="caution">
    <text evidence="1">The sequence shown here is derived from an EMBL/GenBank/DDBJ whole genome shotgun (WGS) entry which is preliminary data.</text>
</comment>
<organism evidence="1 2">
    <name type="scientific">Corynebacterium tapiri</name>
    <dbReference type="NCBI Taxonomy" id="1448266"/>
    <lineage>
        <taxon>Bacteria</taxon>
        <taxon>Bacillati</taxon>
        <taxon>Actinomycetota</taxon>
        <taxon>Actinomycetes</taxon>
        <taxon>Mycobacteriales</taxon>
        <taxon>Corynebacteriaceae</taxon>
        <taxon>Corynebacterium</taxon>
    </lineage>
</organism>
<gene>
    <name evidence="1" type="ORF">FHE74_05440</name>
</gene>
<accession>A0A5C4U4X2</accession>
<reference evidence="1 2" key="1">
    <citation type="submission" date="2019-06" db="EMBL/GenBank/DDBJ databases">
        <authorList>
            <person name="Li J."/>
        </authorList>
    </citation>
    <scope>NUCLEOTIDE SEQUENCE [LARGE SCALE GENOMIC DNA]</scope>
    <source>
        <strain evidence="1 2">LMG 28165</strain>
    </source>
</reference>
<dbReference type="OrthoDB" id="4423019at2"/>
<sequence>MEVHPVISQVTIDRVVSAMKAHGIELTIHEEAPSASANLNGFPVTIACIGSVVIVRTDSLTDTPTSAGDARLYLAANHLNGIQMEASVAIVDLAETLVVRTEHEIFCAAGMTDEQLSAALKTAVDGVLGLQDAMVVTAEEMGKLASSTSEN</sequence>
<evidence type="ECO:0000313" key="1">
    <source>
        <dbReference type="EMBL" id="TNL97779.1"/>
    </source>
</evidence>
<name>A0A5C4U4X2_9CORY</name>
<dbReference type="Proteomes" id="UP000312032">
    <property type="component" value="Unassembled WGS sequence"/>
</dbReference>
<keyword evidence="2" id="KW-1185">Reference proteome</keyword>
<dbReference type="EMBL" id="VDHJ01000006">
    <property type="protein sequence ID" value="TNL97779.1"/>
    <property type="molecule type" value="Genomic_DNA"/>
</dbReference>
<protein>
    <recommendedName>
        <fullName evidence="3">YbjN domain-containing protein</fullName>
    </recommendedName>
</protein>